<keyword evidence="4" id="KW-1185">Reference proteome</keyword>
<organism evidence="3 4">
    <name type="scientific">Armillaria gallica</name>
    <name type="common">Bulbous honey fungus</name>
    <name type="synonym">Armillaria bulbosa</name>
    <dbReference type="NCBI Taxonomy" id="47427"/>
    <lineage>
        <taxon>Eukaryota</taxon>
        <taxon>Fungi</taxon>
        <taxon>Dikarya</taxon>
        <taxon>Basidiomycota</taxon>
        <taxon>Agaricomycotina</taxon>
        <taxon>Agaricomycetes</taxon>
        <taxon>Agaricomycetidae</taxon>
        <taxon>Agaricales</taxon>
        <taxon>Marasmiineae</taxon>
        <taxon>Physalacriaceae</taxon>
        <taxon>Armillaria</taxon>
    </lineage>
</organism>
<dbReference type="PANTHER" id="PTHR33365:SF6">
    <property type="entry name" value="OXIDASE USTYA"/>
    <property type="match status" value="1"/>
</dbReference>
<dbReference type="OMA" id="FQYASHK"/>
<dbReference type="Proteomes" id="UP000217790">
    <property type="component" value="Unassembled WGS sequence"/>
</dbReference>
<dbReference type="Pfam" id="PF11807">
    <property type="entry name" value="UstYa"/>
    <property type="match status" value="1"/>
</dbReference>
<evidence type="ECO:0000313" key="3">
    <source>
        <dbReference type="EMBL" id="PBK84094.1"/>
    </source>
</evidence>
<dbReference type="InterPro" id="IPR021765">
    <property type="entry name" value="UstYa-like"/>
</dbReference>
<dbReference type="OrthoDB" id="3687641at2759"/>
<dbReference type="PANTHER" id="PTHR33365">
    <property type="entry name" value="YALI0B05434P"/>
    <property type="match status" value="1"/>
</dbReference>
<evidence type="ECO:0000313" key="4">
    <source>
        <dbReference type="Proteomes" id="UP000217790"/>
    </source>
</evidence>
<dbReference type="GO" id="GO:0043386">
    <property type="term" value="P:mycotoxin biosynthetic process"/>
    <property type="evidence" value="ECO:0007669"/>
    <property type="project" value="InterPro"/>
</dbReference>
<sequence>MRTAVYYILLPIIANLAVKLVVWTLYVPSEDPVSYTYDDDDFPYEWPIPTGDPVLLAIESNSVRFHIQGTDADAEWDSLVPGDGLLHLGDRQRPFTLGMFHQLQCIDVLRRGILETYRLYPLSDSELVAHCLNYLRQIVICHSDNSLELVTGRDEQVDPDAYVCKDWEVIYRAAEQNQRDFEESRRRLDKVIDISG</sequence>
<reference evidence="4" key="1">
    <citation type="journal article" date="2017" name="Nat. Ecol. Evol.">
        <title>Genome expansion and lineage-specific genetic innovations in the forest pathogenic fungi Armillaria.</title>
        <authorList>
            <person name="Sipos G."/>
            <person name="Prasanna A.N."/>
            <person name="Walter M.C."/>
            <person name="O'Connor E."/>
            <person name="Balint B."/>
            <person name="Krizsan K."/>
            <person name="Kiss B."/>
            <person name="Hess J."/>
            <person name="Varga T."/>
            <person name="Slot J."/>
            <person name="Riley R."/>
            <person name="Boka B."/>
            <person name="Rigling D."/>
            <person name="Barry K."/>
            <person name="Lee J."/>
            <person name="Mihaltcheva S."/>
            <person name="LaButti K."/>
            <person name="Lipzen A."/>
            <person name="Waldron R."/>
            <person name="Moloney N.M."/>
            <person name="Sperisen C."/>
            <person name="Kredics L."/>
            <person name="Vagvoelgyi C."/>
            <person name="Patrignani A."/>
            <person name="Fitzpatrick D."/>
            <person name="Nagy I."/>
            <person name="Doyle S."/>
            <person name="Anderson J.B."/>
            <person name="Grigoriev I.V."/>
            <person name="Gueldener U."/>
            <person name="Muensterkoetter M."/>
            <person name="Nagy L.G."/>
        </authorList>
    </citation>
    <scope>NUCLEOTIDE SEQUENCE [LARGE SCALE GENOMIC DNA]</scope>
    <source>
        <strain evidence="4">Ar21-2</strain>
    </source>
</reference>
<dbReference type="EMBL" id="KZ293701">
    <property type="protein sequence ID" value="PBK84094.1"/>
    <property type="molecule type" value="Genomic_DNA"/>
</dbReference>
<gene>
    <name evidence="3" type="ORF">ARMGADRAFT_1088805</name>
</gene>
<dbReference type="InParanoid" id="A0A2H3CRR7"/>
<proteinExistence type="inferred from homology"/>
<accession>A0A2H3CRR7</accession>
<keyword evidence="2" id="KW-0812">Transmembrane</keyword>
<keyword evidence="2" id="KW-0472">Membrane</keyword>
<name>A0A2H3CRR7_ARMGA</name>
<feature type="transmembrane region" description="Helical" evidence="2">
    <location>
        <begin position="7"/>
        <end position="26"/>
    </location>
</feature>
<comment type="similarity">
    <text evidence="1">Belongs to the ustYa family.</text>
</comment>
<keyword evidence="2" id="KW-1133">Transmembrane helix</keyword>
<evidence type="ECO:0000256" key="1">
    <source>
        <dbReference type="ARBA" id="ARBA00035112"/>
    </source>
</evidence>
<dbReference type="AlphaFoldDB" id="A0A2H3CRR7"/>
<dbReference type="STRING" id="47427.A0A2H3CRR7"/>
<evidence type="ECO:0000256" key="2">
    <source>
        <dbReference type="SAM" id="Phobius"/>
    </source>
</evidence>
<protein>
    <submittedName>
        <fullName evidence="3">Uncharacterized protein</fullName>
    </submittedName>
</protein>